<protein>
    <submittedName>
        <fullName evidence="2">Polysaccharide pyruvyl transferase family protein</fullName>
    </submittedName>
</protein>
<dbReference type="GO" id="GO:0016740">
    <property type="term" value="F:transferase activity"/>
    <property type="evidence" value="ECO:0007669"/>
    <property type="project" value="UniProtKB-KW"/>
</dbReference>
<dbReference type="InterPro" id="IPR007345">
    <property type="entry name" value="Polysacch_pyruvyl_Trfase"/>
</dbReference>
<proteinExistence type="predicted"/>
<keyword evidence="3" id="KW-1185">Reference proteome</keyword>
<name>A0ABV3P9B6_9ACTN</name>
<evidence type="ECO:0000313" key="3">
    <source>
        <dbReference type="Proteomes" id="UP001555826"/>
    </source>
</evidence>
<gene>
    <name evidence="2" type="ORF">AB1207_15670</name>
</gene>
<organism evidence="2 3">
    <name type="scientific">Kineococcus endophyticus</name>
    <dbReference type="NCBI Taxonomy" id="1181883"/>
    <lineage>
        <taxon>Bacteria</taxon>
        <taxon>Bacillati</taxon>
        <taxon>Actinomycetota</taxon>
        <taxon>Actinomycetes</taxon>
        <taxon>Kineosporiales</taxon>
        <taxon>Kineosporiaceae</taxon>
        <taxon>Kineococcus</taxon>
    </lineage>
</organism>
<accession>A0ABV3P9B6</accession>
<dbReference type="EMBL" id="JBFNQN010000010">
    <property type="protein sequence ID" value="MEW9266190.1"/>
    <property type="molecule type" value="Genomic_DNA"/>
</dbReference>
<evidence type="ECO:0000259" key="1">
    <source>
        <dbReference type="Pfam" id="PF04230"/>
    </source>
</evidence>
<dbReference type="RefSeq" id="WP_367639315.1">
    <property type="nucleotide sequence ID" value="NZ_JBFNQN010000010.1"/>
</dbReference>
<sequence>MRVLLAGWSSVLHGEATAGDELATRAVEQHLLAAGHDVVCAWSPAMSLVRAGPRDLRYDDVDPRSVDVAVWVCGPLAGEPVREFHTRFAPARRVAVGVSVLDPRDPAVAGFDAVVPRDAAGVLPQRDLAARPPVGQAAVVGVFLTHGQGEYGGRRRHEQVSDELATWLGGLDAATLELETRLDPRDWRLPARAEHVSAVVARLDVVVSTRLHGLVLALRSGVPCVAVDPVAGGGKVSAQAGAWGWPVLPADEVTSAVLDERFAWCRSRTGRDAARAAREVAASAGEAQLASLDSVLGVRALR</sequence>
<comment type="caution">
    <text evidence="2">The sequence shown here is derived from an EMBL/GenBank/DDBJ whole genome shotgun (WGS) entry which is preliminary data.</text>
</comment>
<dbReference type="Pfam" id="PF04230">
    <property type="entry name" value="PS_pyruv_trans"/>
    <property type="match status" value="1"/>
</dbReference>
<keyword evidence="2" id="KW-0808">Transferase</keyword>
<dbReference type="Proteomes" id="UP001555826">
    <property type="component" value="Unassembled WGS sequence"/>
</dbReference>
<feature type="domain" description="Polysaccharide pyruvyl transferase" evidence="1">
    <location>
        <begin position="194"/>
        <end position="228"/>
    </location>
</feature>
<evidence type="ECO:0000313" key="2">
    <source>
        <dbReference type="EMBL" id="MEW9266190.1"/>
    </source>
</evidence>
<reference evidence="2 3" key="1">
    <citation type="submission" date="2024-07" db="EMBL/GenBank/DDBJ databases">
        <authorList>
            <person name="Thanompreechachai J."/>
            <person name="Duangmal K."/>
        </authorList>
    </citation>
    <scope>NUCLEOTIDE SEQUENCE [LARGE SCALE GENOMIC DNA]</scope>
    <source>
        <strain evidence="2 3">KCTC 19886</strain>
    </source>
</reference>